<evidence type="ECO:0000313" key="2">
    <source>
        <dbReference type="EMBL" id="RXH84160.1"/>
    </source>
</evidence>
<gene>
    <name evidence="2" type="ORF">DVH24_027059</name>
</gene>
<name>A0A498ILU3_MALDO</name>
<comment type="caution">
    <text evidence="2">The sequence shown here is derived from an EMBL/GenBank/DDBJ whole genome shotgun (WGS) entry which is preliminary data.</text>
</comment>
<proteinExistence type="predicted"/>
<dbReference type="InterPro" id="IPR018289">
    <property type="entry name" value="MULE_transposase_dom"/>
</dbReference>
<dbReference type="Pfam" id="PF10551">
    <property type="entry name" value="MULE"/>
    <property type="match status" value="1"/>
</dbReference>
<dbReference type="PANTHER" id="PTHR31973:SF187">
    <property type="entry name" value="MUTATOR TRANSPOSASE MUDRA PROTEIN"/>
    <property type="match status" value="1"/>
</dbReference>
<protein>
    <recommendedName>
        <fullName evidence="1">MULE transposase domain-containing protein</fullName>
    </recommendedName>
</protein>
<dbReference type="EMBL" id="RDQH01000337">
    <property type="protein sequence ID" value="RXH84160.1"/>
    <property type="molecule type" value="Genomic_DNA"/>
</dbReference>
<reference evidence="2 3" key="1">
    <citation type="submission" date="2018-10" db="EMBL/GenBank/DDBJ databases">
        <title>A high-quality apple genome assembly.</title>
        <authorList>
            <person name="Hu J."/>
        </authorList>
    </citation>
    <scope>NUCLEOTIDE SEQUENCE [LARGE SCALE GENOMIC DNA]</scope>
    <source>
        <strain evidence="3">cv. HFTH1</strain>
        <tissue evidence="2">Young leaf</tissue>
    </source>
</reference>
<dbReference type="Proteomes" id="UP000290289">
    <property type="component" value="Chromosome 11"/>
</dbReference>
<dbReference type="AlphaFoldDB" id="A0A498ILU3"/>
<dbReference type="PANTHER" id="PTHR31973">
    <property type="entry name" value="POLYPROTEIN, PUTATIVE-RELATED"/>
    <property type="match status" value="1"/>
</dbReference>
<evidence type="ECO:0000313" key="3">
    <source>
        <dbReference type="Proteomes" id="UP000290289"/>
    </source>
</evidence>
<keyword evidence="3" id="KW-1185">Reference proteome</keyword>
<accession>A0A498ILU3</accession>
<feature type="domain" description="MULE transposase" evidence="1">
    <location>
        <begin position="148"/>
        <end position="242"/>
    </location>
</feature>
<dbReference type="STRING" id="3750.A0A498ILU3"/>
<evidence type="ECO:0000259" key="1">
    <source>
        <dbReference type="Pfam" id="PF10551"/>
    </source>
</evidence>
<organism evidence="2 3">
    <name type="scientific">Malus domestica</name>
    <name type="common">Apple</name>
    <name type="synonym">Pyrus malus</name>
    <dbReference type="NCBI Taxonomy" id="3750"/>
    <lineage>
        <taxon>Eukaryota</taxon>
        <taxon>Viridiplantae</taxon>
        <taxon>Streptophyta</taxon>
        <taxon>Embryophyta</taxon>
        <taxon>Tracheophyta</taxon>
        <taxon>Spermatophyta</taxon>
        <taxon>Magnoliopsida</taxon>
        <taxon>eudicotyledons</taxon>
        <taxon>Gunneridae</taxon>
        <taxon>Pentapetalae</taxon>
        <taxon>rosids</taxon>
        <taxon>fabids</taxon>
        <taxon>Rosales</taxon>
        <taxon>Rosaceae</taxon>
        <taxon>Amygdaloideae</taxon>
        <taxon>Maleae</taxon>
        <taxon>Malus</taxon>
    </lineage>
</organism>
<sequence length="335" mass="39278">MRGKFLVDFQDRLKKFLFNVYLKNDKNRISGECSRKESDSNIWRLHNVYTCKGMIQKKKNKVVGRQFVTSLIKNKEIISYLKQFYRLDIDYSTAYFGKEKTVFELNGDDVDAYKFLPWYLYRRAIDFFRLFIAYDAWIKGFMFCRSMLFIDSTFIKSKYKGTLLSCCAKNDNNEIFEVAYTIVDSVATANWRWFLSILFGILRSQGRVITFMSDRHDGILKSIRKFFPESLHSFCIVHLKQNVSTLFSKTAGEGLKKKMMNLLANCTYACTPSDFDDCTAEFKDNSKAIKNYDIAHFPGKRWGLMSNALLEYFNVMVSNSRCMALMDLLEDIRVQ</sequence>